<dbReference type="PANTHER" id="PTHR33059">
    <property type="entry name" value="FCS-LIKE ZINC FINGER 5"/>
    <property type="match status" value="1"/>
</dbReference>
<keyword evidence="3" id="KW-0963">Cytoplasm</keyword>
<keyword evidence="5" id="KW-0862">Zinc</keyword>
<organism evidence="9 10">
    <name type="scientific">Hibiscus trionum</name>
    <name type="common">Flower of an hour</name>
    <dbReference type="NCBI Taxonomy" id="183268"/>
    <lineage>
        <taxon>Eukaryota</taxon>
        <taxon>Viridiplantae</taxon>
        <taxon>Streptophyta</taxon>
        <taxon>Embryophyta</taxon>
        <taxon>Tracheophyta</taxon>
        <taxon>Spermatophyta</taxon>
        <taxon>Magnoliopsida</taxon>
        <taxon>eudicotyledons</taxon>
        <taxon>Gunneridae</taxon>
        <taxon>Pentapetalae</taxon>
        <taxon>rosids</taxon>
        <taxon>malvids</taxon>
        <taxon>Malvales</taxon>
        <taxon>Malvaceae</taxon>
        <taxon>Malvoideae</taxon>
        <taxon>Hibiscus</taxon>
    </lineage>
</organism>
<feature type="domain" description="FLZ-type" evidence="8">
    <location>
        <begin position="49"/>
        <end position="93"/>
    </location>
</feature>
<evidence type="ECO:0000256" key="5">
    <source>
        <dbReference type="ARBA" id="ARBA00022771"/>
    </source>
</evidence>
<feature type="compositionally biased region" description="Low complexity" evidence="7">
    <location>
        <begin position="109"/>
        <end position="127"/>
    </location>
</feature>
<feature type="zinc finger region" description="FLZ-type" evidence="6">
    <location>
        <begin position="49"/>
        <end position="93"/>
    </location>
</feature>
<comment type="caution">
    <text evidence="9">The sequence shown here is derived from an EMBL/GenBank/DDBJ whole genome shotgun (WGS) entry which is preliminary data.</text>
</comment>
<protein>
    <submittedName>
        <fullName evidence="9">Increased Resistance to Myzus persicae 1</fullName>
    </submittedName>
</protein>
<dbReference type="Proteomes" id="UP001165190">
    <property type="component" value="Unassembled WGS sequence"/>
</dbReference>
<evidence type="ECO:0000256" key="1">
    <source>
        <dbReference type="ARBA" id="ARBA00004496"/>
    </source>
</evidence>
<feature type="region of interest" description="Disordered" evidence="7">
    <location>
        <begin position="1"/>
        <end position="48"/>
    </location>
</feature>
<evidence type="ECO:0000259" key="8">
    <source>
        <dbReference type="PROSITE" id="PS51795"/>
    </source>
</evidence>
<keyword evidence="10" id="KW-1185">Reference proteome</keyword>
<comment type="similarity">
    <text evidence="2">Belongs to the FLZ family.</text>
</comment>
<evidence type="ECO:0000256" key="7">
    <source>
        <dbReference type="SAM" id="MobiDB-lite"/>
    </source>
</evidence>
<sequence>MLPGKRSMKRTSSMRGLPADLPAQSPTLSDDSPSPFAPPPEFPDSQTSPFLRSCCLCNRRLAPARDIFMYRGNTAFCSERCRAMQMKQDERKRRLNVVGAKADKEELHSSSTSVPDPSSTTESLVAA</sequence>
<evidence type="ECO:0000256" key="3">
    <source>
        <dbReference type="ARBA" id="ARBA00022490"/>
    </source>
</evidence>
<dbReference type="GO" id="GO:0008270">
    <property type="term" value="F:zinc ion binding"/>
    <property type="evidence" value="ECO:0007669"/>
    <property type="project" value="UniProtKB-KW"/>
</dbReference>
<dbReference type="EMBL" id="BSYR01000034">
    <property type="protein sequence ID" value="GMI99403.1"/>
    <property type="molecule type" value="Genomic_DNA"/>
</dbReference>
<reference evidence="9" key="1">
    <citation type="submission" date="2023-05" db="EMBL/GenBank/DDBJ databases">
        <title>Genome and transcriptome analyses reveal genes involved in the formation of fine ridges on petal epidermal cells in Hibiscus trionum.</title>
        <authorList>
            <person name="Koshimizu S."/>
            <person name="Masuda S."/>
            <person name="Ishii T."/>
            <person name="Shirasu K."/>
            <person name="Hoshino A."/>
            <person name="Arita M."/>
        </authorList>
    </citation>
    <scope>NUCLEOTIDE SEQUENCE</scope>
    <source>
        <strain evidence="9">Hamamatsu line</strain>
    </source>
</reference>
<name>A0A9W7IQD3_HIBTR</name>
<evidence type="ECO:0000256" key="2">
    <source>
        <dbReference type="ARBA" id="ARBA00009374"/>
    </source>
</evidence>
<proteinExistence type="inferred from homology"/>
<keyword evidence="4" id="KW-0479">Metal-binding</keyword>
<gene>
    <name evidence="9" type="ORF">HRI_003609600</name>
</gene>
<dbReference type="PANTHER" id="PTHR33059:SF76">
    <property type="entry name" value="FCS-LIKE ZINC FINGER 7"/>
    <property type="match status" value="1"/>
</dbReference>
<evidence type="ECO:0000313" key="10">
    <source>
        <dbReference type="Proteomes" id="UP001165190"/>
    </source>
</evidence>
<comment type="subcellular location">
    <subcellularLocation>
        <location evidence="1">Cytoplasm</location>
    </subcellularLocation>
</comment>
<dbReference type="PROSITE" id="PS51795">
    <property type="entry name" value="ZF_FLZ"/>
    <property type="match status" value="1"/>
</dbReference>
<dbReference type="OrthoDB" id="1925036at2759"/>
<dbReference type="InterPro" id="IPR007650">
    <property type="entry name" value="Zf-FLZ_dom"/>
</dbReference>
<evidence type="ECO:0000256" key="6">
    <source>
        <dbReference type="PROSITE-ProRule" id="PRU01131"/>
    </source>
</evidence>
<dbReference type="Pfam" id="PF04570">
    <property type="entry name" value="zf-FLZ"/>
    <property type="match status" value="1"/>
</dbReference>
<evidence type="ECO:0000256" key="4">
    <source>
        <dbReference type="ARBA" id="ARBA00022723"/>
    </source>
</evidence>
<evidence type="ECO:0000313" key="9">
    <source>
        <dbReference type="EMBL" id="GMI99403.1"/>
    </source>
</evidence>
<dbReference type="AlphaFoldDB" id="A0A9W7IQD3"/>
<keyword evidence="5" id="KW-0863">Zinc-finger</keyword>
<dbReference type="GO" id="GO:0005737">
    <property type="term" value="C:cytoplasm"/>
    <property type="evidence" value="ECO:0007669"/>
    <property type="project" value="UniProtKB-SubCell"/>
</dbReference>
<feature type="region of interest" description="Disordered" evidence="7">
    <location>
        <begin position="99"/>
        <end position="127"/>
    </location>
</feature>
<accession>A0A9W7IQD3</accession>